<evidence type="ECO:0000256" key="1">
    <source>
        <dbReference type="SAM" id="MobiDB-lite"/>
    </source>
</evidence>
<evidence type="ECO:0000313" key="2">
    <source>
        <dbReference type="EMBL" id="TNN72077.1"/>
    </source>
</evidence>
<evidence type="ECO:0000313" key="3">
    <source>
        <dbReference type="Proteomes" id="UP000314294"/>
    </source>
</evidence>
<dbReference type="AlphaFoldDB" id="A0A4Z2I254"/>
<feature type="region of interest" description="Disordered" evidence="1">
    <location>
        <begin position="35"/>
        <end position="100"/>
    </location>
</feature>
<keyword evidence="3" id="KW-1185">Reference proteome</keyword>
<name>A0A4Z2I254_9TELE</name>
<dbReference type="Proteomes" id="UP000314294">
    <property type="component" value="Unassembled WGS sequence"/>
</dbReference>
<dbReference type="EMBL" id="SRLO01000142">
    <property type="protein sequence ID" value="TNN72077.1"/>
    <property type="molecule type" value="Genomic_DNA"/>
</dbReference>
<proteinExistence type="predicted"/>
<feature type="compositionally biased region" description="Gly residues" evidence="1">
    <location>
        <begin position="91"/>
        <end position="100"/>
    </location>
</feature>
<reference evidence="2 3" key="1">
    <citation type="submission" date="2019-03" db="EMBL/GenBank/DDBJ databases">
        <title>First draft genome of Liparis tanakae, snailfish: a comprehensive survey of snailfish specific genes.</title>
        <authorList>
            <person name="Kim W."/>
            <person name="Song I."/>
            <person name="Jeong J.-H."/>
            <person name="Kim D."/>
            <person name="Kim S."/>
            <person name="Ryu S."/>
            <person name="Song J.Y."/>
            <person name="Lee S.K."/>
        </authorList>
    </citation>
    <scope>NUCLEOTIDE SEQUENCE [LARGE SCALE GENOMIC DNA]</scope>
    <source>
        <tissue evidence="2">Muscle</tissue>
    </source>
</reference>
<gene>
    <name evidence="2" type="ORF">EYF80_017654</name>
</gene>
<organism evidence="2 3">
    <name type="scientific">Liparis tanakae</name>
    <name type="common">Tanaka's snailfish</name>
    <dbReference type="NCBI Taxonomy" id="230148"/>
    <lineage>
        <taxon>Eukaryota</taxon>
        <taxon>Metazoa</taxon>
        <taxon>Chordata</taxon>
        <taxon>Craniata</taxon>
        <taxon>Vertebrata</taxon>
        <taxon>Euteleostomi</taxon>
        <taxon>Actinopterygii</taxon>
        <taxon>Neopterygii</taxon>
        <taxon>Teleostei</taxon>
        <taxon>Neoteleostei</taxon>
        <taxon>Acanthomorphata</taxon>
        <taxon>Eupercaria</taxon>
        <taxon>Perciformes</taxon>
        <taxon>Cottioidei</taxon>
        <taxon>Cottales</taxon>
        <taxon>Liparidae</taxon>
        <taxon>Liparis</taxon>
    </lineage>
</organism>
<protein>
    <submittedName>
        <fullName evidence="2">Uncharacterized protein</fullName>
    </submittedName>
</protein>
<sequence>MVDVKLYLTYALTQRASAGCGAHRVLPNLVRNLQEGRRETLGPVGEKTKPPRGSGGRFLDTVRQQSTATSAAGERGDGGVKRKHMGKERGGGGGGGGSLT</sequence>
<comment type="caution">
    <text evidence="2">The sequence shown here is derived from an EMBL/GenBank/DDBJ whole genome shotgun (WGS) entry which is preliminary data.</text>
</comment>
<accession>A0A4Z2I254</accession>